<dbReference type="GO" id="GO:0000155">
    <property type="term" value="F:phosphorelay sensor kinase activity"/>
    <property type="evidence" value="ECO:0007669"/>
    <property type="project" value="InterPro"/>
</dbReference>
<dbReference type="Pfam" id="PF07730">
    <property type="entry name" value="HisKA_3"/>
    <property type="match status" value="1"/>
</dbReference>
<keyword evidence="8" id="KW-1185">Reference proteome</keyword>
<feature type="transmembrane region" description="Helical" evidence="5">
    <location>
        <begin position="101"/>
        <end position="125"/>
    </location>
</feature>
<dbReference type="Proteomes" id="UP000262882">
    <property type="component" value="Unassembled WGS sequence"/>
</dbReference>
<organism evidence="7 8">
    <name type="scientific">Actinomadura spongiicola</name>
    <dbReference type="NCBI Taxonomy" id="2303421"/>
    <lineage>
        <taxon>Bacteria</taxon>
        <taxon>Bacillati</taxon>
        <taxon>Actinomycetota</taxon>
        <taxon>Actinomycetes</taxon>
        <taxon>Streptosporangiales</taxon>
        <taxon>Thermomonosporaceae</taxon>
        <taxon>Actinomadura</taxon>
    </lineage>
</organism>
<feature type="transmembrane region" description="Helical" evidence="5">
    <location>
        <begin position="131"/>
        <end position="158"/>
    </location>
</feature>
<dbReference type="GO" id="GO:0016020">
    <property type="term" value="C:membrane"/>
    <property type="evidence" value="ECO:0007669"/>
    <property type="project" value="InterPro"/>
</dbReference>
<gene>
    <name evidence="7" type="ORF">D0T12_08390</name>
</gene>
<dbReference type="Gene3D" id="1.20.5.1930">
    <property type="match status" value="1"/>
</dbReference>
<comment type="caution">
    <text evidence="7">The sequence shown here is derived from an EMBL/GenBank/DDBJ whole genome shotgun (WGS) entry which is preliminary data.</text>
</comment>
<evidence type="ECO:0000259" key="6">
    <source>
        <dbReference type="Pfam" id="PF07730"/>
    </source>
</evidence>
<accession>A0A372GMG8</accession>
<feature type="region of interest" description="Disordered" evidence="4">
    <location>
        <begin position="657"/>
        <end position="676"/>
    </location>
</feature>
<keyword evidence="3" id="KW-0902">Two-component regulatory system</keyword>
<feature type="transmembrane region" description="Helical" evidence="5">
    <location>
        <begin position="322"/>
        <end position="339"/>
    </location>
</feature>
<keyword evidence="5" id="KW-1133">Transmembrane helix</keyword>
<name>A0A372GMG8_9ACTN</name>
<dbReference type="GO" id="GO:0046983">
    <property type="term" value="F:protein dimerization activity"/>
    <property type="evidence" value="ECO:0007669"/>
    <property type="project" value="InterPro"/>
</dbReference>
<dbReference type="InterPro" id="IPR011712">
    <property type="entry name" value="Sig_transdc_His_kin_sub3_dim/P"/>
</dbReference>
<feature type="transmembrane region" description="Helical" evidence="5">
    <location>
        <begin position="351"/>
        <end position="369"/>
    </location>
</feature>
<evidence type="ECO:0000256" key="1">
    <source>
        <dbReference type="ARBA" id="ARBA00022679"/>
    </source>
</evidence>
<evidence type="ECO:0000313" key="7">
    <source>
        <dbReference type="EMBL" id="RFS86571.1"/>
    </source>
</evidence>
<evidence type="ECO:0000256" key="2">
    <source>
        <dbReference type="ARBA" id="ARBA00022777"/>
    </source>
</evidence>
<feature type="transmembrane region" description="Helical" evidence="5">
    <location>
        <begin position="170"/>
        <end position="189"/>
    </location>
</feature>
<evidence type="ECO:0000313" key="8">
    <source>
        <dbReference type="Proteomes" id="UP000262882"/>
    </source>
</evidence>
<sequence length="676" mass="72632">MAHGLGARIIDPTSRAPGKHVISMLICTNSARLRRMWSAFRLARLVAVVVSVGFSYGGFIGISRSDDPAHLKALGCGLLASLLLLHLYNCVRTADGRRPRAWQWTLAAQAVFTGVGLHLFASTWYGNTGFLAAAVLLLIRPVAAAWAGFALIVVVQFVSGLGVRPTVWEAAYLAIGHAAFVGVALYGVARFADLVGDMERTRTALADAEVARERLAFAQQLNERVGHSLEAIVRDGEAARTSPGAPNARDLLTDRLALARSALNETRSVAHSHRDGAPAPRPVACDLTATVVTGLGVAAVSLLVLSSPIRSIAQADASTGEIALYLGSLAVFLGLFLWCVRNGDDDGRPRLWRPALAAAFVVALAPELVFDHQVWYASLYLPALTLVLLRGWVRWAVTVPLIAQDLLTLLLLDFTIEGATVVDQTYGMVWMAERALVIYGFARMGRLVRELRDARLRLATVEVARERLRFARDLHDLLGFTLSVIVLKSELALRMLDRDEARALQELDDGLAAARQALADIEIVATGYREVALEDEVASARAILATAGFAVDGTVDTPRLTTEQSTVLATVLREGVTNVLRHSDGDHCALDVAVIGSRVRLRLRNDGVRPTALPPGAGLDNLAFRVRAVGGFLKGETLDDSYVLTAEIPLTVEEPPARVEPVRAPELSPGTAAASP</sequence>
<reference evidence="7 8" key="1">
    <citation type="submission" date="2018-08" db="EMBL/GenBank/DDBJ databases">
        <title>Actinomadura spongicola sp. nov., isolated from marine sponge Leucetta chagosensis.</title>
        <authorList>
            <person name="Li L."/>
            <person name="Lin H.W."/>
        </authorList>
    </citation>
    <scope>NUCLEOTIDE SEQUENCE [LARGE SCALE GENOMIC DNA]</scope>
    <source>
        <strain evidence="7 8">LHW52907</strain>
    </source>
</reference>
<dbReference type="PANTHER" id="PTHR24421">
    <property type="entry name" value="NITRATE/NITRITE SENSOR PROTEIN NARX-RELATED"/>
    <property type="match status" value="1"/>
</dbReference>
<dbReference type="PANTHER" id="PTHR24421:SF63">
    <property type="entry name" value="SENSOR HISTIDINE KINASE DESK"/>
    <property type="match status" value="1"/>
</dbReference>
<keyword evidence="1" id="KW-0808">Transferase</keyword>
<protein>
    <recommendedName>
        <fullName evidence="6">Signal transduction histidine kinase subgroup 3 dimerisation and phosphoacceptor domain-containing protein</fullName>
    </recommendedName>
</protein>
<feature type="transmembrane region" description="Helical" evidence="5">
    <location>
        <begin position="42"/>
        <end position="63"/>
    </location>
</feature>
<feature type="transmembrane region" description="Helical" evidence="5">
    <location>
        <begin position="69"/>
        <end position="89"/>
    </location>
</feature>
<keyword evidence="5" id="KW-0812">Transmembrane</keyword>
<feature type="transmembrane region" description="Helical" evidence="5">
    <location>
        <begin position="375"/>
        <end position="393"/>
    </location>
</feature>
<evidence type="ECO:0000256" key="3">
    <source>
        <dbReference type="ARBA" id="ARBA00023012"/>
    </source>
</evidence>
<proteinExistence type="predicted"/>
<evidence type="ECO:0000256" key="4">
    <source>
        <dbReference type="SAM" id="MobiDB-lite"/>
    </source>
</evidence>
<dbReference type="Gene3D" id="3.30.565.10">
    <property type="entry name" value="Histidine kinase-like ATPase, C-terminal domain"/>
    <property type="match status" value="1"/>
</dbReference>
<keyword evidence="5" id="KW-0472">Membrane</keyword>
<keyword evidence="2" id="KW-0418">Kinase</keyword>
<dbReference type="InterPro" id="IPR036890">
    <property type="entry name" value="HATPase_C_sf"/>
</dbReference>
<dbReference type="EMBL" id="QVNQ01000002">
    <property type="protein sequence ID" value="RFS86571.1"/>
    <property type="molecule type" value="Genomic_DNA"/>
</dbReference>
<feature type="domain" description="Signal transduction histidine kinase subgroup 3 dimerisation and phosphoacceptor" evidence="6">
    <location>
        <begin position="466"/>
        <end position="532"/>
    </location>
</feature>
<evidence type="ECO:0000256" key="5">
    <source>
        <dbReference type="SAM" id="Phobius"/>
    </source>
</evidence>
<dbReference type="InterPro" id="IPR050482">
    <property type="entry name" value="Sensor_HK_TwoCompSys"/>
</dbReference>
<dbReference type="AlphaFoldDB" id="A0A372GMG8"/>